<accession>A0A6A5SD86</accession>
<reference evidence="1" key="1">
    <citation type="journal article" date="2020" name="Stud. Mycol.">
        <title>101 Dothideomycetes genomes: a test case for predicting lifestyles and emergence of pathogens.</title>
        <authorList>
            <person name="Haridas S."/>
            <person name="Albert R."/>
            <person name="Binder M."/>
            <person name="Bloem J."/>
            <person name="Labutti K."/>
            <person name="Salamov A."/>
            <person name="Andreopoulos B."/>
            <person name="Baker S."/>
            <person name="Barry K."/>
            <person name="Bills G."/>
            <person name="Bluhm B."/>
            <person name="Cannon C."/>
            <person name="Castanera R."/>
            <person name="Culley D."/>
            <person name="Daum C."/>
            <person name="Ezra D."/>
            <person name="Gonzalez J."/>
            <person name="Henrissat B."/>
            <person name="Kuo A."/>
            <person name="Liang C."/>
            <person name="Lipzen A."/>
            <person name="Lutzoni F."/>
            <person name="Magnuson J."/>
            <person name="Mondo S."/>
            <person name="Nolan M."/>
            <person name="Ohm R."/>
            <person name="Pangilinan J."/>
            <person name="Park H.-J."/>
            <person name="Ramirez L."/>
            <person name="Alfaro M."/>
            <person name="Sun H."/>
            <person name="Tritt A."/>
            <person name="Yoshinaga Y."/>
            <person name="Zwiers L.-H."/>
            <person name="Turgeon B."/>
            <person name="Goodwin S."/>
            <person name="Spatafora J."/>
            <person name="Crous P."/>
            <person name="Grigoriev I."/>
        </authorList>
    </citation>
    <scope>NUCLEOTIDE SEQUENCE</scope>
    <source>
        <strain evidence="1">CBS 161.51</strain>
    </source>
</reference>
<keyword evidence="2" id="KW-1185">Reference proteome</keyword>
<evidence type="ECO:0000313" key="2">
    <source>
        <dbReference type="Proteomes" id="UP000800038"/>
    </source>
</evidence>
<dbReference type="AlphaFoldDB" id="A0A6A5SD86"/>
<name>A0A6A5SD86_9PLEO</name>
<dbReference type="EMBL" id="ML976122">
    <property type="protein sequence ID" value="KAF1937882.1"/>
    <property type="molecule type" value="Genomic_DNA"/>
</dbReference>
<feature type="non-terminal residue" evidence="1">
    <location>
        <position position="116"/>
    </location>
</feature>
<organism evidence="1 2">
    <name type="scientific">Clathrospora elynae</name>
    <dbReference type="NCBI Taxonomy" id="706981"/>
    <lineage>
        <taxon>Eukaryota</taxon>
        <taxon>Fungi</taxon>
        <taxon>Dikarya</taxon>
        <taxon>Ascomycota</taxon>
        <taxon>Pezizomycotina</taxon>
        <taxon>Dothideomycetes</taxon>
        <taxon>Pleosporomycetidae</taxon>
        <taxon>Pleosporales</taxon>
        <taxon>Diademaceae</taxon>
        <taxon>Clathrospora</taxon>
    </lineage>
</organism>
<proteinExistence type="predicted"/>
<dbReference type="Proteomes" id="UP000800038">
    <property type="component" value="Unassembled WGS sequence"/>
</dbReference>
<gene>
    <name evidence="1" type="ORF">EJ02DRAFT_384757</name>
</gene>
<protein>
    <submittedName>
        <fullName evidence="1">Uncharacterized protein</fullName>
    </submittedName>
</protein>
<evidence type="ECO:0000313" key="1">
    <source>
        <dbReference type="EMBL" id="KAF1937882.1"/>
    </source>
</evidence>
<sequence>MTECGWITRVTRGVNPDTADQGWFCTVEVPHHNHKKATLGCLAFTQNRKRSGYVRDRIEQGWKQHDTAAKILDDLIASNHFNILRSDIKNEIQKLRMAKLAGQSPVEALLDFLEKF</sequence>